<keyword evidence="5" id="KW-1185">Reference proteome</keyword>
<evidence type="ECO:0000313" key="5">
    <source>
        <dbReference type="Proteomes" id="UP000727056"/>
    </source>
</evidence>
<evidence type="ECO:0000256" key="1">
    <source>
        <dbReference type="ARBA" id="ARBA00023125"/>
    </source>
</evidence>
<dbReference type="PANTHER" id="PTHR30204">
    <property type="entry name" value="REDOX-CYCLING DRUG-SENSING TRANSCRIPTIONAL ACTIVATOR SOXR"/>
    <property type="match status" value="1"/>
</dbReference>
<dbReference type="Pfam" id="PF13411">
    <property type="entry name" value="MerR_1"/>
    <property type="match status" value="1"/>
</dbReference>
<dbReference type="PANTHER" id="PTHR30204:SF98">
    <property type="entry name" value="HTH-TYPE TRANSCRIPTIONAL REGULATOR ADHR"/>
    <property type="match status" value="1"/>
</dbReference>
<evidence type="ECO:0000259" key="3">
    <source>
        <dbReference type="PROSITE" id="PS50937"/>
    </source>
</evidence>
<dbReference type="SMART" id="SM00422">
    <property type="entry name" value="HTH_MERR"/>
    <property type="match status" value="1"/>
</dbReference>
<dbReference type="PROSITE" id="PS50937">
    <property type="entry name" value="HTH_MERR_2"/>
    <property type="match status" value="1"/>
</dbReference>
<dbReference type="InterPro" id="IPR009061">
    <property type="entry name" value="DNA-bd_dom_put_sf"/>
</dbReference>
<dbReference type="Proteomes" id="UP000727056">
    <property type="component" value="Unassembled WGS sequence"/>
</dbReference>
<gene>
    <name evidence="4" type="ORF">HCN52_11730</name>
</gene>
<comment type="caution">
    <text evidence="4">The sequence shown here is derived from an EMBL/GenBank/DDBJ whole genome shotgun (WGS) entry which is preliminary data.</text>
</comment>
<reference evidence="4 5" key="1">
    <citation type="submission" date="2020-03" db="EMBL/GenBank/DDBJ databases">
        <title>Draft genome of Streptomyces sp. ventii, isolated from the Axial Seamount in the Pacific Ocean, and resequencing of the two type strains Streptomyces lonarensis strain NCL 716 and Streptomyces bohaiensis strain 11A07.</title>
        <authorList>
            <person name="Loughran R.M."/>
            <person name="Pfannmuller K.M."/>
            <person name="Wasson B.J."/>
            <person name="Deadmond M.C."/>
            <person name="Paddock B.E."/>
            <person name="Koyack M.J."/>
            <person name="Gallegos D.A."/>
            <person name="Mitchell E.A."/>
            <person name="Ushijima B."/>
            <person name="Saw J.H."/>
            <person name="Mcphail K.L."/>
            <person name="Videau P."/>
        </authorList>
    </citation>
    <scope>NUCLEOTIDE SEQUENCE [LARGE SCALE GENOMIC DNA]</scope>
    <source>
        <strain evidence="4 5">11A07</strain>
    </source>
</reference>
<sequence>MTHYTPAQAAERTGMSLDTLRYYEKAGAIAPVARTGGGRRAYSEADLERLVLVGCLRRTGMPVAELRRYGALGTGSGTAAQRLRLLEEHDARVLRTVEQLLAARRDLLLGKIDRYRSELGLPPYPAPAAGPDSAPPAADTAADTAAARAPDRHDTPAS</sequence>
<feature type="compositionally biased region" description="Basic and acidic residues" evidence="2">
    <location>
        <begin position="149"/>
        <end position="158"/>
    </location>
</feature>
<dbReference type="InterPro" id="IPR047057">
    <property type="entry name" value="MerR_fam"/>
</dbReference>
<dbReference type="CDD" id="cd01109">
    <property type="entry name" value="HTH_YyaN"/>
    <property type="match status" value="1"/>
</dbReference>
<keyword evidence="1" id="KW-0238">DNA-binding</keyword>
<dbReference type="SUPFAM" id="SSF46955">
    <property type="entry name" value="Putative DNA-binding domain"/>
    <property type="match status" value="1"/>
</dbReference>
<feature type="region of interest" description="Disordered" evidence="2">
    <location>
        <begin position="120"/>
        <end position="158"/>
    </location>
</feature>
<protein>
    <submittedName>
        <fullName evidence="4">MerR family transcriptional regulator</fullName>
    </submittedName>
</protein>
<dbReference type="Gene3D" id="1.10.1660.10">
    <property type="match status" value="1"/>
</dbReference>
<accession>A0ABX1C8X9</accession>
<name>A0ABX1C8X9_9ACTN</name>
<dbReference type="RefSeq" id="WP_168088365.1">
    <property type="nucleotide sequence ID" value="NZ_BHZH01000234.1"/>
</dbReference>
<evidence type="ECO:0000313" key="4">
    <source>
        <dbReference type="EMBL" id="NJQ15599.1"/>
    </source>
</evidence>
<dbReference type="InterPro" id="IPR000551">
    <property type="entry name" value="MerR-type_HTH_dom"/>
</dbReference>
<evidence type="ECO:0000256" key="2">
    <source>
        <dbReference type="SAM" id="MobiDB-lite"/>
    </source>
</evidence>
<feature type="domain" description="HTH merR-type" evidence="3">
    <location>
        <begin position="3"/>
        <end position="72"/>
    </location>
</feature>
<organism evidence="4 5">
    <name type="scientific">Streptomyces bohaiensis</name>
    <dbReference type="NCBI Taxonomy" id="1431344"/>
    <lineage>
        <taxon>Bacteria</taxon>
        <taxon>Bacillati</taxon>
        <taxon>Actinomycetota</taxon>
        <taxon>Actinomycetes</taxon>
        <taxon>Kitasatosporales</taxon>
        <taxon>Streptomycetaceae</taxon>
        <taxon>Streptomyces</taxon>
    </lineage>
</organism>
<proteinExistence type="predicted"/>
<dbReference type="PRINTS" id="PR00040">
    <property type="entry name" value="HTHMERR"/>
</dbReference>
<feature type="compositionally biased region" description="Low complexity" evidence="2">
    <location>
        <begin position="129"/>
        <end position="148"/>
    </location>
</feature>
<dbReference type="EMBL" id="JAAVJC010000080">
    <property type="protein sequence ID" value="NJQ15599.1"/>
    <property type="molecule type" value="Genomic_DNA"/>
</dbReference>